<dbReference type="Proteomes" id="UP001165960">
    <property type="component" value="Unassembled WGS sequence"/>
</dbReference>
<evidence type="ECO:0000313" key="2">
    <source>
        <dbReference type="Proteomes" id="UP001165960"/>
    </source>
</evidence>
<proteinExistence type="predicted"/>
<protein>
    <submittedName>
        <fullName evidence="1">GTPase-activating protein S23</fullName>
    </submittedName>
</protein>
<accession>A0ACC2SFU0</accession>
<sequence length="759" mass="84275">MDFNQIEDTDGVRFSWNAFANTKQEVSRKVVPIACLYTPLKEREDAPPVYYEPVLCKPPCKGVLNPYSQLDVRAKLWICPFCLSRNPLPPHYKDISQTNLPAELLTNYSTIEYILGHSTTLPPIFFYVVDVCLDQEDLTALKDSLVISLSLLPPNALVGLITYGTMAQVYELGYAECPKSYTFQGSKDYKLENIQSILGISQVIRPAASNAPQLYGASRFLLPLSQCEFNLTSIIEGLQCDPWTIPADKRAQRCTGVAMNLASSIMELSFPSTGGRIMLFTGGAPTVGSGAIVGIEKREPLRSHTDIERGSAKYHHAAVKHYEAISRRTAENGHAIDIFVGCLDQVGLHEMKSMANATGGVMILADSFNTAIFRQSFQKLLSKDAEGHLQMAFNATLEVQTSPDLKVSGLIGPASPHFVPGAAKSACVGDTEIGIGGTSAWKFCGLTPTTTAAVFFEVANQEPQALQPGSRGLIQFVTRYQHSAGHYRLRVTTVARSWVEGTSPNIPLMFDQEAASVLMARVAIFKSETDEAGIQKWIDRTLVRLCQKFAQYTKDDPESFRLGPNFVHYPQFMFHLRRSQFLQVFNNSPDETAYYRHILNREDCNNSLLMIQPTLTSYAFDADPEPVLLDSQSAKPDVVLLLDTFFHLLIWHGETLAQWRKIGYHEQEGYENFKQLLEAPKQDALELLATRFPIPRYIVCDQNGSQARFLLSKLNPSSTHATDPYGGGGGDGTRIFTEDVSLQTFVTHLKKLTVADTSY</sequence>
<organism evidence="1 2">
    <name type="scientific">Entomophthora muscae</name>
    <dbReference type="NCBI Taxonomy" id="34485"/>
    <lineage>
        <taxon>Eukaryota</taxon>
        <taxon>Fungi</taxon>
        <taxon>Fungi incertae sedis</taxon>
        <taxon>Zoopagomycota</taxon>
        <taxon>Entomophthoromycotina</taxon>
        <taxon>Entomophthoromycetes</taxon>
        <taxon>Entomophthorales</taxon>
        <taxon>Entomophthoraceae</taxon>
        <taxon>Entomophthora</taxon>
    </lineage>
</organism>
<dbReference type="EMBL" id="QTSX02005083">
    <property type="protein sequence ID" value="KAJ9061231.1"/>
    <property type="molecule type" value="Genomic_DNA"/>
</dbReference>
<evidence type="ECO:0000313" key="1">
    <source>
        <dbReference type="EMBL" id="KAJ9061231.1"/>
    </source>
</evidence>
<comment type="caution">
    <text evidence="1">The sequence shown here is derived from an EMBL/GenBank/DDBJ whole genome shotgun (WGS) entry which is preliminary data.</text>
</comment>
<keyword evidence="2" id="KW-1185">Reference proteome</keyword>
<name>A0ACC2SFU0_9FUNG</name>
<reference evidence="1" key="1">
    <citation type="submission" date="2022-04" db="EMBL/GenBank/DDBJ databases">
        <title>Genome of the entomopathogenic fungus Entomophthora muscae.</title>
        <authorList>
            <person name="Elya C."/>
            <person name="Lovett B.R."/>
            <person name="Lee E."/>
            <person name="Macias A.M."/>
            <person name="Hajek A.E."/>
            <person name="De Bivort B.L."/>
            <person name="Kasson M.T."/>
            <person name="De Fine Licht H.H."/>
            <person name="Stajich J.E."/>
        </authorList>
    </citation>
    <scope>NUCLEOTIDE SEQUENCE</scope>
    <source>
        <strain evidence="1">Berkeley</strain>
    </source>
</reference>
<gene>
    <name evidence="1" type="primary">SEC23_3</name>
    <name evidence="1" type="ORF">DSO57_1022449</name>
</gene>